<evidence type="ECO:0000259" key="17">
    <source>
        <dbReference type="PROSITE" id="PS50011"/>
    </source>
</evidence>
<dbReference type="KEGG" id="tad:TRIADDRAFT_54606"/>
<dbReference type="InParanoid" id="B3RSI2"/>
<gene>
    <name evidence="18" type="ORF">TRIADDRAFT_54606</name>
</gene>
<keyword evidence="4" id="KW-0963">Cytoplasm</keyword>
<evidence type="ECO:0000256" key="4">
    <source>
        <dbReference type="ARBA" id="ARBA00022490"/>
    </source>
</evidence>
<dbReference type="InterPro" id="IPR017441">
    <property type="entry name" value="Protein_kinase_ATP_BS"/>
</dbReference>
<dbReference type="PhylomeDB" id="B3RSI2"/>
<evidence type="ECO:0000256" key="13">
    <source>
        <dbReference type="ARBA" id="ARBA00047899"/>
    </source>
</evidence>
<dbReference type="PROSITE" id="PS00107">
    <property type="entry name" value="PROTEIN_KINASE_ATP"/>
    <property type="match status" value="1"/>
</dbReference>
<dbReference type="Pfam" id="PF04212">
    <property type="entry name" value="MIT"/>
    <property type="match status" value="1"/>
</dbReference>
<dbReference type="OrthoDB" id="346907at2759"/>
<evidence type="ECO:0000313" key="18">
    <source>
        <dbReference type="EMBL" id="EDV26515.1"/>
    </source>
</evidence>
<keyword evidence="19" id="KW-1185">Reference proteome</keyword>
<dbReference type="GO" id="GO:0061709">
    <property type="term" value="P:reticulophagy"/>
    <property type="evidence" value="ECO:0000318"/>
    <property type="project" value="GO_Central"/>
</dbReference>
<dbReference type="GO" id="GO:0034727">
    <property type="term" value="P:piecemeal microautophagy of the nucleus"/>
    <property type="evidence" value="ECO:0000318"/>
    <property type="project" value="GO_Central"/>
</dbReference>
<evidence type="ECO:0000256" key="1">
    <source>
        <dbReference type="ARBA" id="ARBA00004496"/>
    </source>
</evidence>
<name>B3RSI2_TRIAD</name>
<keyword evidence="6" id="KW-0808">Transferase</keyword>
<keyword evidence="8 15" id="KW-0547">Nucleotide-binding</keyword>
<dbReference type="Gene3D" id="1.20.58.80">
    <property type="entry name" value="Phosphotransferase system, lactose/cellobiose-type IIA subunit"/>
    <property type="match status" value="2"/>
</dbReference>
<accession>B3RSI2</accession>
<dbReference type="CTD" id="6752274"/>
<evidence type="ECO:0000256" key="10">
    <source>
        <dbReference type="ARBA" id="ARBA00022840"/>
    </source>
</evidence>
<dbReference type="OMA" id="TQAVEHD"/>
<dbReference type="CDD" id="cd14121">
    <property type="entry name" value="STKc_ULK3"/>
    <property type="match status" value="1"/>
</dbReference>
<comment type="catalytic activity">
    <reaction evidence="13">
        <text>L-threonyl-[protein] + ATP = O-phospho-L-threonyl-[protein] + ADP + H(+)</text>
        <dbReference type="Rhea" id="RHEA:46608"/>
        <dbReference type="Rhea" id="RHEA-COMP:11060"/>
        <dbReference type="Rhea" id="RHEA-COMP:11605"/>
        <dbReference type="ChEBI" id="CHEBI:15378"/>
        <dbReference type="ChEBI" id="CHEBI:30013"/>
        <dbReference type="ChEBI" id="CHEBI:30616"/>
        <dbReference type="ChEBI" id="CHEBI:61977"/>
        <dbReference type="ChEBI" id="CHEBI:456216"/>
        <dbReference type="EC" id="2.7.11.1"/>
    </reaction>
</comment>
<evidence type="ECO:0000256" key="5">
    <source>
        <dbReference type="ARBA" id="ARBA00022527"/>
    </source>
</evidence>
<dbReference type="InterPro" id="IPR036181">
    <property type="entry name" value="MIT_dom_sf"/>
</dbReference>
<keyword evidence="5 16" id="KW-0723">Serine/threonine-protein kinase</keyword>
<dbReference type="EC" id="2.7.11.1" evidence="2"/>
<keyword evidence="7" id="KW-0677">Repeat</keyword>
<dbReference type="SMART" id="SM00745">
    <property type="entry name" value="MIT"/>
    <property type="match status" value="1"/>
</dbReference>
<evidence type="ECO:0000256" key="3">
    <source>
        <dbReference type="ARBA" id="ARBA00021644"/>
    </source>
</evidence>
<dbReference type="GO" id="GO:0005829">
    <property type="term" value="C:cytosol"/>
    <property type="evidence" value="ECO:0000318"/>
    <property type="project" value="GO_Central"/>
</dbReference>
<comment type="catalytic activity">
    <reaction evidence="14">
        <text>L-seryl-[protein] + ATP = O-phospho-L-seryl-[protein] + ADP + H(+)</text>
        <dbReference type="Rhea" id="RHEA:17989"/>
        <dbReference type="Rhea" id="RHEA-COMP:9863"/>
        <dbReference type="Rhea" id="RHEA-COMP:11604"/>
        <dbReference type="ChEBI" id="CHEBI:15378"/>
        <dbReference type="ChEBI" id="CHEBI:29999"/>
        <dbReference type="ChEBI" id="CHEBI:30616"/>
        <dbReference type="ChEBI" id="CHEBI:83421"/>
        <dbReference type="ChEBI" id="CHEBI:456216"/>
        <dbReference type="EC" id="2.7.11.1"/>
    </reaction>
</comment>
<evidence type="ECO:0000256" key="2">
    <source>
        <dbReference type="ARBA" id="ARBA00012513"/>
    </source>
</evidence>
<dbReference type="InterPro" id="IPR011009">
    <property type="entry name" value="Kinase-like_dom_sf"/>
</dbReference>
<dbReference type="FunCoup" id="B3RSI2">
    <property type="interactions" value="1366"/>
</dbReference>
<evidence type="ECO:0000256" key="15">
    <source>
        <dbReference type="PROSITE-ProRule" id="PRU10141"/>
    </source>
</evidence>
<dbReference type="Gene3D" id="1.10.510.10">
    <property type="entry name" value="Transferase(Phosphotransferase) domain 1"/>
    <property type="match status" value="1"/>
</dbReference>
<evidence type="ECO:0000313" key="19">
    <source>
        <dbReference type="Proteomes" id="UP000009022"/>
    </source>
</evidence>
<dbReference type="PROSITE" id="PS00108">
    <property type="entry name" value="PROTEIN_KINASE_ST"/>
    <property type="match status" value="1"/>
</dbReference>
<dbReference type="InterPro" id="IPR045269">
    <property type="entry name" value="Atg1-like"/>
</dbReference>
<dbReference type="GO" id="GO:0000423">
    <property type="term" value="P:mitophagy"/>
    <property type="evidence" value="ECO:0000318"/>
    <property type="project" value="GO_Central"/>
</dbReference>
<feature type="binding site" evidence="15">
    <location>
        <position position="40"/>
    </location>
    <ligand>
        <name>ATP</name>
        <dbReference type="ChEBI" id="CHEBI:30616"/>
    </ligand>
</feature>
<feature type="domain" description="Protein kinase" evidence="17">
    <location>
        <begin position="10"/>
        <end position="266"/>
    </location>
</feature>
<dbReference type="GO" id="GO:0000045">
    <property type="term" value="P:autophagosome assembly"/>
    <property type="evidence" value="ECO:0000318"/>
    <property type="project" value="GO_Central"/>
</dbReference>
<dbReference type="Gene3D" id="3.30.200.20">
    <property type="entry name" value="Phosphorylase Kinase, domain 1"/>
    <property type="match status" value="1"/>
</dbReference>
<proteinExistence type="inferred from homology"/>
<dbReference type="InterPro" id="IPR000719">
    <property type="entry name" value="Prot_kinase_dom"/>
</dbReference>
<dbReference type="FunFam" id="3.30.200.20:FF:000042">
    <property type="entry name" value="Aurora kinase A"/>
    <property type="match status" value="1"/>
</dbReference>
<dbReference type="RefSeq" id="XP_002110511.1">
    <property type="nucleotide sequence ID" value="XM_002110475.1"/>
</dbReference>
<dbReference type="AlphaFoldDB" id="B3RSI2"/>
<dbReference type="Proteomes" id="UP000009022">
    <property type="component" value="Unassembled WGS sequence"/>
</dbReference>
<dbReference type="GO" id="GO:0004674">
    <property type="term" value="F:protein serine/threonine kinase activity"/>
    <property type="evidence" value="ECO:0000318"/>
    <property type="project" value="GO_Central"/>
</dbReference>
<evidence type="ECO:0000256" key="11">
    <source>
        <dbReference type="ARBA" id="ARBA00023006"/>
    </source>
</evidence>
<dbReference type="GO" id="GO:0034045">
    <property type="term" value="C:phagophore assembly site membrane"/>
    <property type="evidence" value="ECO:0000318"/>
    <property type="project" value="GO_Central"/>
</dbReference>
<evidence type="ECO:0000256" key="16">
    <source>
        <dbReference type="RuleBase" id="RU000304"/>
    </source>
</evidence>
<organism evidence="18 19">
    <name type="scientific">Trichoplax adhaerens</name>
    <name type="common">Trichoplax reptans</name>
    <dbReference type="NCBI Taxonomy" id="10228"/>
    <lineage>
        <taxon>Eukaryota</taxon>
        <taxon>Metazoa</taxon>
        <taxon>Placozoa</taxon>
        <taxon>Uniplacotomia</taxon>
        <taxon>Trichoplacea</taxon>
        <taxon>Trichoplacidae</taxon>
        <taxon>Trichoplax</taxon>
    </lineage>
</organism>
<dbReference type="eggNOG" id="KOG0595">
    <property type="taxonomic scope" value="Eukaryota"/>
</dbReference>
<dbReference type="GeneID" id="6752274"/>
<evidence type="ECO:0000256" key="7">
    <source>
        <dbReference type="ARBA" id="ARBA00022737"/>
    </source>
</evidence>
<comment type="subcellular location">
    <subcellularLocation>
        <location evidence="1">Cytoplasm</location>
    </subcellularLocation>
</comment>
<comment type="similarity">
    <text evidence="16">Belongs to the protein kinase superfamily.</text>
</comment>
<dbReference type="SMART" id="SM00220">
    <property type="entry name" value="S_TKc"/>
    <property type="match status" value="1"/>
</dbReference>
<dbReference type="GO" id="GO:0000407">
    <property type="term" value="C:phagophore assembly site"/>
    <property type="evidence" value="ECO:0000318"/>
    <property type="project" value="GO_Central"/>
</dbReference>
<protein>
    <recommendedName>
        <fullName evidence="3">Serine/threonine-protein kinase ULK3</fullName>
        <ecNumber evidence="2">2.7.11.1</ecNumber>
    </recommendedName>
    <alternativeName>
        <fullName evidence="12">Unc-51-like kinase 3</fullName>
    </alternativeName>
</protein>
<keyword evidence="11" id="KW-0072">Autophagy</keyword>
<dbReference type="SUPFAM" id="SSF116846">
    <property type="entry name" value="MIT domain"/>
    <property type="match status" value="2"/>
</dbReference>
<dbReference type="SUPFAM" id="SSF56112">
    <property type="entry name" value="Protein kinase-like (PK-like)"/>
    <property type="match status" value="1"/>
</dbReference>
<dbReference type="GO" id="GO:0042594">
    <property type="term" value="P:response to starvation"/>
    <property type="evidence" value="ECO:0000318"/>
    <property type="project" value="GO_Central"/>
</dbReference>
<dbReference type="InterPro" id="IPR007330">
    <property type="entry name" value="MIT_dom"/>
</dbReference>
<dbReference type="PROSITE" id="PS50011">
    <property type="entry name" value="PROTEIN_KINASE_DOM"/>
    <property type="match status" value="1"/>
</dbReference>
<dbReference type="EMBL" id="DS985243">
    <property type="protein sequence ID" value="EDV26515.1"/>
    <property type="molecule type" value="Genomic_DNA"/>
</dbReference>
<dbReference type="PANTHER" id="PTHR24348:SF65">
    <property type="entry name" value="SERINE_THREONINE-PROTEIN KINASE ULK3"/>
    <property type="match status" value="1"/>
</dbReference>
<dbReference type="GO" id="GO:0005524">
    <property type="term" value="F:ATP binding"/>
    <property type="evidence" value="ECO:0007669"/>
    <property type="project" value="UniProtKB-UniRule"/>
</dbReference>
<keyword evidence="9" id="KW-0418">Kinase</keyword>
<dbReference type="HOGENOM" id="CLU_000288_63_58_1"/>
<dbReference type="GO" id="GO:0010506">
    <property type="term" value="P:regulation of autophagy"/>
    <property type="evidence" value="ECO:0000318"/>
    <property type="project" value="GO_Central"/>
</dbReference>
<keyword evidence="10 15" id="KW-0067">ATP-binding</keyword>
<dbReference type="GO" id="GO:0005737">
    <property type="term" value="C:cytoplasm"/>
    <property type="evidence" value="ECO:0000318"/>
    <property type="project" value="GO_Central"/>
</dbReference>
<dbReference type="InterPro" id="IPR008271">
    <property type="entry name" value="Ser/Thr_kinase_AS"/>
</dbReference>
<dbReference type="GO" id="GO:0005776">
    <property type="term" value="C:autophagosome"/>
    <property type="evidence" value="ECO:0000318"/>
    <property type="project" value="GO_Central"/>
</dbReference>
<dbReference type="Pfam" id="PF00069">
    <property type="entry name" value="Pkinase"/>
    <property type="match status" value="1"/>
</dbReference>
<evidence type="ECO:0000256" key="12">
    <source>
        <dbReference type="ARBA" id="ARBA00032242"/>
    </source>
</evidence>
<dbReference type="PANTHER" id="PTHR24348">
    <property type="entry name" value="SERINE/THREONINE-PROTEIN KINASE UNC-51-RELATED"/>
    <property type="match status" value="1"/>
</dbReference>
<evidence type="ECO:0000256" key="14">
    <source>
        <dbReference type="ARBA" id="ARBA00048679"/>
    </source>
</evidence>
<reference evidence="18 19" key="1">
    <citation type="journal article" date="2008" name="Nature">
        <title>The Trichoplax genome and the nature of placozoans.</title>
        <authorList>
            <person name="Srivastava M."/>
            <person name="Begovic E."/>
            <person name="Chapman J."/>
            <person name="Putnam N.H."/>
            <person name="Hellsten U."/>
            <person name="Kawashima T."/>
            <person name="Kuo A."/>
            <person name="Mitros T."/>
            <person name="Salamov A."/>
            <person name="Carpenter M.L."/>
            <person name="Signorovitch A.Y."/>
            <person name="Moreno M.A."/>
            <person name="Kamm K."/>
            <person name="Grimwood J."/>
            <person name="Schmutz J."/>
            <person name="Shapiro H."/>
            <person name="Grigoriev I.V."/>
            <person name="Buss L.W."/>
            <person name="Schierwater B."/>
            <person name="Dellaporta S.L."/>
            <person name="Rokhsar D.S."/>
        </authorList>
    </citation>
    <scope>NUCLEOTIDE SEQUENCE [LARGE SCALE GENOMIC DNA]</scope>
    <source>
        <strain evidence="18 19">Grell-BS-1999</strain>
    </source>
</reference>
<dbReference type="FunFam" id="1.10.510.10:FF:000241">
    <property type="entry name" value="Putative serine/threonine-protein kinase ULK3"/>
    <property type="match status" value="1"/>
</dbReference>
<evidence type="ECO:0000256" key="9">
    <source>
        <dbReference type="ARBA" id="ARBA00022777"/>
    </source>
</evidence>
<dbReference type="STRING" id="10228.B3RSI2"/>
<evidence type="ECO:0000256" key="6">
    <source>
        <dbReference type="ARBA" id="ARBA00022679"/>
    </source>
</evidence>
<sequence length="458" mass="52239">MATFPTVKNYIVTEKLGQGTYATVYKAYRTVGKREVVAIKCIQKRSLSKSASDNLITEISLMKELNHDHIVQLTDFQWDGKAIYLIMEYCSGGDLSKFIRFRKRLPEIVVKKFLRQLASALQFLRIRNISHMDLKPQNMLLSSQNDPVLKLADFGFAQYVMNEVDAKTLRGSPLYMAPEIICSGKYDAKADLWSAGIIMFEALFGVAPFASNSYAELEDKIRSSAEITLPSNANISASCRDLLISLLRRNPDERISFDNFFNHPFIDLEHMPSPECLAKSRDLFTEAVKRDSQNDLKGAAMYYTRGLEYFVPAIEYEKNPAKKDALRVRASEYLARAEELRRLLKSENVYANASIESPGTSLGEDNKEMYDAALHQYEKTLSKLLELAPDETDTAKRERLMIEIQRCMNRAEEIKLLNQMKQSDGLKLKIYDNEKLATNSRSDCCTRQPELFPYPPSV</sequence>
<evidence type="ECO:0000256" key="8">
    <source>
        <dbReference type="ARBA" id="ARBA00022741"/>
    </source>
</evidence>